<evidence type="ECO:0000256" key="5">
    <source>
        <dbReference type="ARBA" id="ARBA00022691"/>
    </source>
</evidence>
<dbReference type="Proteomes" id="UP000636264">
    <property type="component" value="Unassembled WGS sequence"/>
</dbReference>
<dbReference type="RefSeq" id="WP_188719681.1">
    <property type="nucleotide sequence ID" value="NZ_BMIF01000002.1"/>
</dbReference>
<dbReference type="HAMAP" id="MF_00074">
    <property type="entry name" value="16SrRNA_methyltr_G"/>
    <property type="match status" value="1"/>
</dbReference>
<reference evidence="7" key="1">
    <citation type="journal article" date="2014" name="Int. J. Syst. Evol. Microbiol.">
        <title>Complete genome sequence of Corynebacterium casei LMG S-19264T (=DSM 44701T), isolated from a smear-ripened cheese.</title>
        <authorList>
            <consortium name="US DOE Joint Genome Institute (JGI-PGF)"/>
            <person name="Walter F."/>
            <person name="Albersmeier A."/>
            <person name="Kalinowski J."/>
            <person name="Ruckert C."/>
        </authorList>
    </citation>
    <scope>NUCLEOTIDE SEQUENCE</scope>
    <source>
        <strain evidence="7">CGMCC 1.15320</strain>
    </source>
</reference>
<keyword evidence="3 6" id="KW-0489">Methyltransferase</keyword>
<reference evidence="7" key="2">
    <citation type="submission" date="2020-09" db="EMBL/GenBank/DDBJ databases">
        <authorList>
            <person name="Sun Q."/>
            <person name="Zhou Y."/>
        </authorList>
    </citation>
    <scope>NUCLEOTIDE SEQUENCE</scope>
    <source>
        <strain evidence="7">CGMCC 1.15320</strain>
    </source>
</reference>
<proteinExistence type="inferred from homology"/>
<feature type="binding site" evidence="6">
    <location>
        <position position="72"/>
    </location>
    <ligand>
        <name>S-adenosyl-L-methionine</name>
        <dbReference type="ChEBI" id="CHEBI:59789"/>
    </ligand>
</feature>
<evidence type="ECO:0000256" key="4">
    <source>
        <dbReference type="ARBA" id="ARBA00022679"/>
    </source>
</evidence>
<name>A0A916W0V0_9HYPH</name>
<feature type="binding site" evidence="6">
    <location>
        <position position="141"/>
    </location>
    <ligand>
        <name>S-adenosyl-L-methionine</name>
        <dbReference type="ChEBI" id="CHEBI:59789"/>
    </ligand>
</feature>
<keyword evidence="4 6" id="KW-0808">Transferase</keyword>
<keyword evidence="5 6" id="KW-0949">S-adenosyl-L-methionine</keyword>
<evidence type="ECO:0000256" key="3">
    <source>
        <dbReference type="ARBA" id="ARBA00022603"/>
    </source>
</evidence>
<dbReference type="AlphaFoldDB" id="A0A916W0V0"/>
<keyword evidence="2 6" id="KW-0698">rRNA processing</keyword>
<comment type="caution">
    <text evidence="6">Lacks conserved residue(s) required for the propagation of feature annotation.</text>
</comment>
<keyword evidence="1 6" id="KW-0963">Cytoplasm</keyword>
<dbReference type="Gene3D" id="3.40.50.150">
    <property type="entry name" value="Vaccinia Virus protein VP39"/>
    <property type="match status" value="1"/>
</dbReference>
<dbReference type="NCBIfam" id="TIGR00138">
    <property type="entry name" value="rsmG_gidB"/>
    <property type="match status" value="1"/>
</dbReference>
<sequence length="212" mass="23540">MTKFDSLVEAAGPVSRETFDRLCNFEESFKRWASKINLVAPSTLPTLWERHICDSAQLLPLAPAAKRWVDIGSGGGFPGAVLAVLLREREGAHIDLVESNRKKTAFLAVTLASLQAPATVHSVRIEDSYSRVTAPEVVTARALAPLPLLLELAEPWLRAGAKALFHKGRDYEREIEESSVRWRYDLVKHSASKWGDGVILEISNLQRLASER</sequence>
<comment type="subcellular location">
    <subcellularLocation>
        <location evidence="6">Cytoplasm</location>
    </subcellularLocation>
</comment>
<evidence type="ECO:0000256" key="6">
    <source>
        <dbReference type="HAMAP-Rule" id="MF_00074"/>
    </source>
</evidence>
<evidence type="ECO:0000256" key="1">
    <source>
        <dbReference type="ARBA" id="ARBA00022490"/>
    </source>
</evidence>
<dbReference type="Pfam" id="PF02527">
    <property type="entry name" value="GidB"/>
    <property type="match status" value="1"/>
</dbReference>
<comment type="catalytic activity">
    <reaction evidence="6">
        <text>guanosine(527) in 16S rRNA + S-adenosyl-L-methionine = N(7)-methylguanosine(527) in 16S rRNA + S-adenosyl-L-homocysteine</text>
        <dbReference type="Rhea" id="RHEA:42732"/>
        <dbReference type="Rhea" id="RHEA-COMP:10209"/>
        <dbReference type="Rhea" id="RHEA-COMP:10210"/>
        <dbReference type="ChEBI" id="CHEBI:57856"/>
        <dbReference type="ChEBI" id="CHEBI:59789"/>
        <dbReference type="ChEBI" id="CHEBI:74269"/>
        <dbReference type="ChEBI" id="CHEBI:74480"/>
        <dbReference type="EC" id="2.1.1.170"/>
    </reaction>
</comment>
<comment type="caution">
    <text evidence="7">The sequence shown here is derived from an EMBL/GenBank/DDBJ whole genome shotgun (WGS) entry which is preliminary data.</text>
</comment>
<dbReference type="InterPro" id="IPR003682">
    <property type="entry name" value="rRNA_ssu_MeTfrase_G"/>
</dbReference>
<organism evidence="7 8">
    <name type="scientific">Nitratireductor aestuarii</name>
    <dbReference type="NCBI Taxonomy" id="1735103"/>
    <lineage>
        <taxon>Bacteria</taxon>
        <taxon>Pseudomonadati</taxon>
        <taxon>Pseudomonadota</taxon>
        <taxon>Alphaproteobacteria</taxon>
        <taxon>Hyphomicrobiales</taxon>
        <taxon>Phyllobacteriaceae</taxon>
        <taxon>Nitratireductor</taxon>
    </lineage>
</organism>
<dbReference type="EC" id="2.1.1.170" evidence="6"/>
<dbReference type="GO" id="GO:0005829">
    <property type="term" value="C:cytosol"/>
    <property type="evidence" value="ECO:0007669"/>
    <property type="project" value="TreeGrafter"/>
</dbReference>
<comment type="function">
    <text evidence="6">Specifically methylates the N7 position of guanine in position 527 of 16S rRNA.</text>
</comment>
<dbReference type="GO" id="GO:0070043">
    <property type="term" value="F:rRNA (guanine-N7-)-methyltransferase activity"/>
    <property type="evidence" value="ECO:0007669"/>
    <property type="project" value="UniProtKB-UniRule"/>
</dbReference>
<feature type="binding site" evidence="6">
    <location>
        <begin position="125"/>
        <end position="126"/>
    </location>
    <ligand>
        <name>S-adenosyl-L-methionine</name>
        <dbReference type="ChEBI" id="CHEBI:59789"/>
    </ligand>
</feature>
<evidence type="ECO:0000256" key="2">
    <source>
        <dbReference type="ARBA" id="ARBA00022552"/>
    </source>
</evidence>
<dbReference type="EMBL" id="BMIF01000002">
    <property type="protein sequence ID" value="GGA57030.1"/>
    <property type="molecule type" value="Genomic_DNA"/>
</dbReference>
<evidence type="ECO:0000313" key="8">
    <source>
        <dbReference type="Proteomes" id="UP000636264"/>
    </source>
</evidence>
<feature type="binding site" evidence="6">
    <location>
        <position position="77"/>
    </location>
    <ligand>
        <name>S-adenosyl-L-methionine</name>
        <dbReference type="ChEBI" id="CHEBI:59789"/>
    </ligand>
</feature>
<gene>
    <name evidence="6 7" type="primary">rsmG</name>
    <name evidence="7" type="ORF">GCM10011385_08160</name>
</gene>
<accession>A0A916W0V0</accession>
<dbReference type="InterPro" id="IPR029063">
    <property type="entry name" value="SAM-dependent_MTases_sf"/>
</dbReference>
<evidence type="ECO:0000313" key="7">
    <source>
        <dbReference type="EMBL" id="GGA57030.1"/>
    </source>
</evidence>
<keyword evidence="8" id="KW-1185">Reference proteome</keyword>
<dbReference type="SUPFAM" id="SSF53335">
    <property type="entry name" value="S-adenosyl-L-methionine-dependent methyltransferases"/>
    <property type="match status" value="1"/>
</dbReference>
<dbReference type="PANTHER" id="PTHR31760">
    <property type="entry name" value="S-ADENOSYL-L-METHIONINE-DEPENDENT METHYLTRANSFERASES SUPERFAMILY PROTEIN"/>
    <property type="match status" value="1"/>
</dbReference>
<protein>
    <recommendedName>
        <fullName evidence="6">Ribosomal RNA small subunit methyltransferase G</fullName>
        <ecNumber evidence="6">2.1.1.170</ecNumber>
    </recommendedName>
    <alternativeName>
        <fullName evidence="6">16S rRNA 7-methylguanosine methyltransferase</fullName>
        <shortName evidence="6">16S rRNA m7G methyltransferase</shortName>
    </alternativeName>
</protein>
<dbReference type="PANTHER" id="PTHR31760:SF0">
    <property type="entry name" value="S-ADENOSYL-L-METHIONINE-DEPENDENT METHYLTRANSFERASES SUPERFAMILY PROTEIN"/>
    <property type="match status" value="1"/>
</dbReference>
<comment type="similarity">
    <text evidence="6">Belongs to the methyltransferase superfamily. RNA methyltransferase RsmG family.</text>
</comment>